<dbReference type="VEuPathDB" id="FungiDB:PC110_g9952"/>
<name>A0A8T1G5L4_9STRA</name>
<dbReference type="AlphaFoldDB" id="A0A8T1G5L4"/>
<evidence type="ECO:0000313" key="2">
    <source>
        <dbReference type="Proteomes" id="UP000697107"/>
    </source>
</evidence>
<sequence length="44" mass="4812">YPCASQTKSDGIALTASGNATFENVQVWTEPKHAWAETRTVPTF</sequence>
<proteinExistence type="predicted"/>
<dbReference type="Gene3D" id="2.60.120.560">
    <property type="entry name" value="Exo-inulinase, domain 1"/>
    <property type="match status" value="1"/>
</dbReference>
<organism evidence="1 2">
    <name type="scientific">Phytophthora cactorum</name>
    <dbReference type="NCBI Taxonomy" id="29920"/>
    <lineage>
        <taxon>Eukaryota</taxon>
        <taxon>Sar</taxon>
        <taxon>Stramenopiles</taxon>
        <taxon>Oomycota</taxon>
        <taxon>Peronosporomycetes</taxon>
        <taxon>Peronosporales</taxon>
        <taxon>Peronosporaceae</taxon>
        <taxon>Phytophthora</taxon>
    </lineage>
</organism>
<evidence type="ECO:0000313" key="1">
    <source>
        <dbReference type="EMBL" id="KAG2981541.1"/>
    </source>
</evidence>
<comment type="caution">
    <text evidence="1">The sequence shown here is derived from an EMBL/GenBank/DDBJ whole genome shotgun (WGS) entry which is preliminary data.</text>
</comment>
<dbReference type="Proteomes" id="UP000697107">
    <property type="component" value="Unassembled WGS sequence"/>
</dbReference>
<gene>
    <name evidence="1" type="ORF">PC118_g10531</name>
</gene>
<protein>
    <submittedName>
        <fullName evidence="1">Uncharacterized protein</fullName>
    </submittedName>
</protein>
<reference evidence="1" key="1">
    <citation type="submission" date="2018-10" db="EMBL/GenBank/DDBJ databases">
        <title>Effector identification in a new, highly contiguous assembly of the strawberry crown rot pathogen Phytophthora cactorum.</title>
        <authorList>
            <person name="Armitage A.D."/>
            <person name="Nellist C.F."/>
            <person name="Bates H."/>
            <person name="Vickerstaff R.J."/>
            <person name="Harrison R.J."/>
        </authorList>
    </citation>
    <scope>NUCLEOTIDE SEQUENCE</scope>
    <source>
        <strain evidence="1">P415</strain>
    </source>
</reference>
<feature type="non-terminal residue" evidence="1">
    <location>
        <position position="1"/>
    </location>
</feature>
<accession>A0A8T1G5L4</accession>
<dbReference type="EMBL" id="RCML01000305">
    <property type="protein sequence ID" value="KAG2981541.1"/>
    <property type="molecule type" value="Genomic_DNA"/>
</dbReference>